<evidence type="ECO:0000313" key="1">
    <source>
        <dbReference type="Proteomes" id="UP000095287"/>
    </source>
</evidence>
<dbReference type="WBParaSite" id="L893_g32045.t1">
    <property type="protein sequence ID" value="L893_g32045.t1"/>
    <property type="gene ID" value="L893_g32045"/>
</dbReference>
<dbReference type="Proteomes" id="UP000095287">
    <property type="component" value="Unplaced"/>
</dbReference>
<evidence type="ECO:0000313" key="2">
    <source>
        <dbReference type="WBParaSite" id="L893_g32045.t1"/>
    </source>
</evidence>
<name>A0A1I8A1F5_9BILA</name>
<accession>A0A1I8A1F5</accession>
<protein>
    <submittedName>
        <fullName evidence="2">F-box domain-containing protein</fullName>
    </submittedName>
</protein>
<reference evidence="2" key="1">
    <citation type="submission" date="2016-11" db="UniProtKB">
        <authorList>
            <consortium name="WormBaseParasite"/>
        </authorList>
    </citation>
    <scope>IDENTIFICATION</scope>
</reference>
<sequence>MEAVPFKFVDSVVELLDRRRTLEPLAEELAGWRLSLWKTVIDIHKSNRRRYTVFAQATKDGTKLLARTPESTTFCDLATIRNNRRFARIDLITDFSNGNGPSEKDWEDTQPLGETEAAKQLESVAPQFEPSSHLWWRSSGHEIVFHSLLDKVTLRQITLYSSGPALIRFLENQIDNSPYLDNVFLIGDTWPKSVLPLLIKLCLKGAPQKHVSVTTSSTELLKGTNFIQNFFDHWKANGNLNFILAFPEKAFDSEGRQALSNHEAFGGNEETKEVVFLQHATEKAFSFSCIGEMGHHRYRFLDFLSCGCHLTQQCFLKKHHPDLHDF</sequence>
<organism evidence="1 2">
    <name type="scientific">Steinernema glaseri</name>
    <dbReference type="NCBI Taxonomy" id="37863"/>
    <lineage>
        <taxon>Eukaryota</taxon>
        <taxon>Metazoa</taxon>
        <taxon>Ecdysozoa</taxon>
        <taxon>Nematoda</taxon>
        <taxon>Chromadorea</taxon>
        <taxon>Rhabditida</taxon>
        <taxon>Tylenchina</taxon>
        <taxon>Panagrolaimomorpha</taxon>
        <taxon>Strongyloidoidea</taxon>
        <taxon>Steinernematidae</taxon>
        <taxon>Steinernema</taxon>
    </lineage>
</organism>
<dbReference type="AlphaFoldDB" id="A0A1I8A1F5"/>
<keyword evidence="1" id="KW-1185">Reference proteome</keyword>
<proteinExistence type="predicted"/>